<dbReference type="SMART" id="SM00530">
    <property type="entry name" value="HTH_XRE"/>
    <property type="match status" value="1"/>
</dbReference>
<dbReference type="InterPro" id="IPR011990">
    <property type="entry name" value="TPR-like_helical_dom_sf"/>
</dbReference>
<evidence type="ECO:0000313" key="3">
    <source>
        <dbReference type="Proteomes" id="UP000095488"/>
    </source>
</evidence>
<dbReference type="SUPFAM" id="SSF47413">
    <property type="entry name" value="lambda repressor-like DNA-binding domains"/>
    <property type="match status" value="1"/>
</dbReference>
<dbReference type="Gene3D" id="1.25.40.10">
    <property type="entry name" value="Tetratricopeptide repeat domain"/>
    <property type="match status" value="1"/>
</dbReference>
<dbReference type="SUPFAM" id="SSF48452">
    <property type="entry name" value="TPR-like"/>
    <property type="match status" value="2"/>
</dbReference>
<dbReference type="RefSeq" id="WP_055257765.1">
    <property type="nucleotide sequence ID" value="NZ_CABIXL010000002.1"/>
</dbReference>
<evidence type="ECO:0000313" key="2">
    <source>
        <dbReference type="EMBL" id="CUN64967.1"/>
    </source>
</evidence>
<dbReference type="InterPro" id="IPR010982">
    <property type="entry name" value="Lambda_DNA-bd_dom_sf"/>
</dbReference>
<dbReference type="CDD" id="cd00093">
    <property type="entry name" value="HTH_XRE"/>
    <property type="match status" value="1"/>
</dbReference>
<dbReference type="InterPro" id="IPR001387">
    <property type="entry name" value="Cro/C1-type_HTH"/>
</dbReference>
<evidence type="ECO:0000259" key="1">
    <source>
        <dbReference type="PROSITE" id="PS50943"/>
    </source>
</evidence>
<feature type="domain" description="HTH cro/C1-type" evidence="1">
    <location>
        <begin position="10"/>
        <end position="63"/>
    </location>
</feature>
<dbReference type="Gene3D" id="1.10.260.40">
    <property type="entry name" value="lambda repressor-like DNA-binding domains"/>
    <property type="match status" value="1"/>
</dbReference>
<gene>
    <name evidence="2" type="ORF">ERS852473_00744</name>
</gene>
<sequence length="417" mass="49256">MNFLSTGEKIKRARIYRGITLKELCQKDISISRMSCIENGKVVPDRWVLELVAKRLNLDLDYLLCDDVSEIKRNIKKYSLKNDKLRESECIEITDNIKYAVSKGYYDLGVELIHILFEFYINNRKFYRMHKVLNDYDAIHEHNESCSKIYYRDLSKYFIITEHYKDAITWLEKLEEYSKEDKNIDEKIEIGISKAYCYYKTGDLKTAEKIITPFYALSKSRDNEVLFSIVNGILAILALEYDENYQEYLKVLDENGAKEDYYYNKLKMIIVKLLISKGSKEEAKQHIDDLENNITKENLSKYVDTLLMLSEILIDDKNYEKATDYTDKALQVAIELDNIVFIENSYYLKGKIAKYQGSFIQWEMYMNLAIDLLLKFGSYSQKNDRYLEMANMYHVIGETREALKYLTMAAESEKELY</sequence>
<reference evidence="2 3" key="1">
    <citation type="submission" date="2015-09" db="EMBL/GenBank/DDBJ databases">
        <authorList>
            <consortium name="Pathogen Informatics"/>
        </authorList>
    </citation>
    <scope>NUCLEOTIDE SEQUENCE [LARGE SCALE GENOMIC DNA]</scope>
    <source>
        <strain evidence="2 3">2789STDY5834858</strain>
    </source>
</reference>
<protein>
    <submittedName>
        <fullName evidence="2">Helix-turn-helix domain</fullName>
    </submittedName>
</protein>
<accession>A0ABM9UNK1</accession>
<dbReference type="EMBL" id="CYZR01000002">
    <property type="protein sequence ID" value="CUN64967.1"/>
    <property type="molecule type" value="Genomic_DNA"/>
</dbReference>
<organism evidence="2 3">
    <name type="scientific">Sarcina ventriculi</name>
    <name type="common">Clostridium ventriculi</name>
    <dbReference type="NCBI Taxonomy" id="1267"/>
    <lineage>
        <taxon>Bacteria</taxon>
        <taxon>Bacillati</taxon>
        <taxon>Bacillota</taxon>
        <taxon>Clostridia</taxon>
        <taxon>Eubacteriales</taxon>
        <taxon>Clostridiaceae</taxon>
        <taxon>Sarcina</taxon>
    </lineage>
</organism>
<keyword evidence="3" id="KW-1185">Reference proteome</keyword>
<dbReference type="PROSITE" id="PS50943">
    <property type="entry name" value="HTH_CROC1"/>
    <property type="match status" value="1"/>
</dbReference>
<comment type="caution">
    <text evidence="2">The sequence shown here is derived from an EMBL/GenBank/DDBJ whole genome shotgun (WGS) entry which is preliminary data.</text>
</comment>
<proteinExistence type="predicted"/>
<dbReference type="Proteomes" id="UP000095488">
    <property type="component" value="Unassembled WGS sequence"/>
</dbReference>
<name>A0ABM9UNK1_SARVE</name>